<feature type="domain" description="ABC transporter" evidence="12">
    <location>
        <begin position="838"/>
        <end position="1081"/>
    </location>
</feature>
<dbReference type="Proteomes" id="UP001215712">
    <property type="component" value="Unassembled WGS sequence"/>
</dbReference>
<feature type="transmembrane region" description="Helical" evidence="11">
    <location>
        <begin position="1294"/>
        <end position="1315"/>
    </location>
</feature>
<comment type="similarity">
    <text evidence="2">Belongs to the ABC transporter superfamily. ABCG family. PDR (TC 3.A.1.205) subfamily.</text>
</comment>
<dbReference type="InterPro" id="IPR013525">
    <property type="entry name" value="ABC2_TM"/>
</dbReference>
<feature type="transmembrane region" description="Helical" evidence="11">
    <location>
        <begin position="748"/>
        <end position="769"/>
    </location>
</feature>
<dbReference type="GO" id="GO:0140359">
    <property type="term" value="F:ABC-type transporter activity"/>
    <property type="evidence" value="ECO:0007669"/>
    <property type="project" value="InterPro"/>
</dbReference>
<gene>
    <name evidence="13" type="ORF">N7493_011528</name>
</gene>
<feature type="transmembrane region" description="Helical" evidence="11">
    <location>
        <begin position="643"/>
        <end position="662"/>
    </location>
</feature>
<dbReference type="PROSITE" id="PS00211">
    <property type="entry name" value="ABC_TRANSPORTER_1"/>
    <property type="match status" value="1"/>
</dbReference>
<dbReference type="Gene3D" id="3.40.50.300">
    <property type="entry name" value="P-loop containing nucleotide triphosphate hydrolases"/>
    <property type="match status" value="2"/>
</dbReference>
<dbReference type="Pfam" id="PF19055">
    <property type="entry name" value="ABC2_membrane_7"/>
    <property type="match status" value="1"/>
</dbReference>
<evidence type="ECO:0000256" key="8">
    <source>
        <dbReference type="ARBA" id="ARBA00022989"/>
    </source>
</evidence>
<keyword evidence="8 11" id="KW-1133">Transmembrane helix</keyword>
<dbReference type="GO" id="GO:0005886">
    <property type="term" value="C:plasma membrane"/>
    <property type="evidence" value="ECO:0007669"/>
    <property type="project" value="UniProtKB-SubCell"/>
</dbReference>
<evidence type="ECO:0000256" key="10">
    <source>
        <dbReference type="SAM" id="MobiDB-lite"/>
    </source>
</evidence>
<dbReference type="Pfam" id="PF06422">
    <property type="entry name" value="PDR_CDR"/>
    <property type="match status" value="1"/>
</dbReference>
<evidence type="ECO:0000256" key="7">
    <source>
        <dbReference type="ARBA" id="ARBA00022840"/>
    </source>
</evidence>
<dbReference type="InterPro" id="IPR010929">
    <property type="entry name" value="PDR_CDR_ABC"/>
</dbReference>
<dbReference type="PANTHER" id="PTHR19241">
    <property type="entry name" value="ATP-BINDING CASSETTE TRANSPORTER"/>
    <property type="match status" value="1"/>
</dbReference>
<dbReference type="GO" id="GO:0016887">
    <property type="term" value="F:ATP hydrolysis activity"/>
    <property type="evidence" value="ECO:0007669"/>
    <property type="project" value="InterPro"/>
</dbReference>
<dbReference type="InterPro" id="IPR029481">
    <property type="entry name" value="ABC_trans_N"/>
</dbReference>
<feature type="transmembrane region" description="Helical" evidence="11">
    <location>
        <begin position="1207"/>
        <end position="1229"/>
    </location>
</feature>
<evidence type="ECO:0000313" key="14">
    <source>
        <dbReference type="Proteomes" id="UP001215712"/>
    </source>
</evidence>
<feature type="transmembrane region" description="Helical" evidence="11">
    <location>
        <begin position="1322"/>
        <end position="1342"/>
    </location>
</feature>
<feature type="transmembrane region" description="Helical" evidence="11">
    <location>
        <begin position="535"/>
        <end position="557"/>
    </location>
</feature>
<evidence type="ECO:0000256" key="11">
    <source>
        <dbReference type="SAM" id="Phobius"/>
    </source>
</evidence>
<evidence type="ECO:0000256" key="1">
    <source>
        <dbReference type="ARBA" id="ARBA00004651"/>
    </source>
</evidence>
<feature type="domain" description="ABC transporter" evidence="12">
    <location>
        <begin position="148"/>
        <end position="390"/>
    </location>
</feature>
<reference evidence="13" key="1">
    <citation type="journal article" date="2023" name="IMA Fungus">
        <title>Comparative genomic study of the Penicillium genus elucidates a diverse pangenome and 15 lateral gene transfer events.</title>
        <authorList>
            <person name="Petersen C."/>
            <person name="Sorensen T."/>
            <person name="Nielsen M.R."/>
            <person name="Sondergaard T.E."/>
            <person name="Sorensen J.L."/>
            <person name="Fitzpatrick D.A."/>
            <person name="Frisvad J.C."/>
            <person name="Nielsen K.L."/>
        </authorList>
    </citation>
    <scope>NUCLEOTIDE SEQUENCE</scope>
    <source>
        <strain evidence="13">IBT 17514</strain>
    </source>
</reference>
<dbReference type="SUPFAM" id="SSF52540">
    <property type="entry name" value="P-loop containing nucleoside triphosphate hydrolases"/>
    <property type="match status" value="2"/>
</dbReference>
<dbReference type="GO" id="GO:0005524">
    <property type="term" value="F:ATP binding"/>
    <property type="evidence" value="ECO:0007669"/>
    <property type="project" value="UniProtKB-KW"/>
</dbReference>
<reference evidence="13" key="2">
    <citation type="submission" date="2023-01" db="EMBL/GenBank/DDBJ databases">
        <authorList>
            <person name="Petersen C."/>
        </authorList>
    </citation>
    <scope>NUCLEOTIDE SEQUENCE</scope>
    <source>
        <strain evidence="13">IBT 17514</strain>
    </source>
</reference>
<dbReference type="InterPro" id="IPR003593">
    <property type="entry name" value="AAA+_ATPase"/>
</dbReference>
<keyword evidence="5 11" id="KW-0812">Transmembrane</keyword>
<evidence type="ECO:0000313" key="13">
    <source>
        <dbReference type="EMBL" id="KAJ5703603.1"/>
    </source>
</evidence>
<dbReference type="FunFam" id="3.40.50.300:FF:000054">
    <property type="entry name" value="ABC multidrug transporter atrF"/>
    <property type="match status" value="1"/>
</dbReference>
<feature type="transmembrane region" description="Helical" evidence="11">
    <location>
        <begin position="500"/>
        <end position="523"/>
    </location>
</feature>
<keyword evidence="14" id="KW-1185">Reference proteome</keyword>
<dbReference type="Pfam" id="PF14510">
    <property type="entry name" value="ABC_trans_N"/>
    <property type="match status" value="1"/>
</dbReference>
<evidence type="ECO:0000256" key="4">
    <source>
        <dbReference type="ARBA" id="ARBA00022475"/>
    </source>
</evidence>
<proteinExistence type="inferred from homology"/>
<dbReference type="Pfam" id="PF00005">
    <property type="entry name" value="ABC_tran"/>
    <property type="match status" value="2"/>
</dbReference>
<feature type="transmembrane region" description="Helical" evidence="11">
    <location>
        <begin position="1174"/>
        <end position="1195"/>
    </location>
</feature>
<sequence length="1492" mass="167446">MASSLEYNSAETASSYSTTDHNSGSASTKQQEDSYGDDEHEETEKGDISPQNRQRVAALARQLTNTSSHDRSQETLRINPFKGTDIPALDPSSPEFDAKRWAQTVFQLMSEDPERFVPRKAGLSFRNLSVHGFGSPISYQKDFLNVLLQVTDLAAGLINRKDHQIQILRDHNGLLRSGEMLLVLGRPGRQLLDKPRACTWTQAPSINRQAMRREFRGDVVYQAETDVHFPQLTVGQTLLYAALAKTPNNRLPGVSREEYATHVRDVIMAVFGLSHTRHTKVGNEFIRGVSGGERKRVSIAEVALSRSPIQCWDNSTRGLDSATALRFVQTLRLSVDITSTTAIVALYQASQQAYEVFDKVAVLYEGRQIYFGSIHLAKQHFTNMGYHCPDRQTTADFLTSLTNPVERLVQPGFEARVPRTPDEFAERWKSSKLHQEMMQDITSFEEEYPVGGPAVDEFKASRNAEKTSWMTTKSPYTLSVPLQVQLCIRRGIRRIQGDKTFPIITVGGNFVMSLILGSVYYHLADDSSSMANRCILLFFALLFNALSSSLEILSLYAQRAIVEKHATYAFYHPLSEALASMICDLPTKLLSTVAFNIPLYYMANLRKESGHVAAYLLFAFASTLTMSMIFRTIGQLTRTIAEALTPAALFVIGLVVYTGYILPTRNMQDWLRWINYINPLAYSYEALVANEFHGRDFECASFVPSGPSYLNITSSEQTCSVAGATSGSSVVSGDLYVEESYGYYYSHVWRNLGIIIAYIVFFMAVYILAAEYITADRGRGEILLFRRKHKSSIQQKPLKADEESAPQSLSGSLIPDEKAGQGDVNERKAAIQEQTNVLHWRDVCYDIPVKGGIRRITDHVDGWVKPGVLTALMGATGAGKTTLLDLLANRVNIGVVGGGIYTNGTPRNASFQRRIGYVQQQDLHLETATIREALKFSAFLRQPETVSKEEKLRTVEEVIDLLEMGAYAEAVIGVPGEGLNVEQRKRLTIGVELVAKPDLLFFLDEPTSGLDSQTAWSISLLLRKLTNHGQAILCTIHQPSAMLFQQFDRLLLLTSGGRTVYFGDIGESSQTLVEYFERYGAEKCRKEENPAEWMLTVIGAAPGSTAIRDWAGTWRESPEYSKVQQELERLEKNPAPETSSDANFARQYASPFHVQLWYCMKRVFEQYWRTPSYLYSKLAMCFITALFIGLSFLQTTISEEGLEHQTFAVFMMLVVFPFLAYQSMPNFILQRDMYEVRERPSKTYSWKAFILAQITVELPWNSLAAVITFFPFYYLIGMNQNADWTDTVTQRGGLMFLLIWAFLMHCSTFTTMVVASVATAEIGAILSLLLFCFCLIFCGVMASPSDLPGFWIFMYRVSPLTYIVSGMLSTGLANTPVTCTDIELISVQPPSGVTCGDYLAAYIETAGGAVYNPNATSACEFCSMTESNVYLESLSAYYDERWRNFGLVWLYVAFNVFATLFLYWYMRVRGSPGFSHLSIWFSRCFKSSKKSA</sequence>
<evidence type="ECO:0000256" key="2">
    <source>
        <dbReference type="ARBA" id="ARBA00006012"/>
    </source>
</evidence>
<feature type="transmembrane region" description="Helical" evidence="11">
    <location>
        <begin position="1250"/>
        <end position="1274"/>
    </location>
</feature>
<evidence type="ECO:0000256" key="9">
    <source>
        <dbReference type="ARBA" id="ARBA00023136"/>
    </source>
</evidence>
<dbReference type="Pfam" id="PF01061">
    <property type="entry name" value="ABC2_membrane"/>
    <property type="match status" value="2"/>
</dbReference>
<name>A0AAD6HB21_9EURO</name>
<feature type="transmembrane region" description="Helical" evidence="11">
    <location>
        <begin position="613"/>
        <end position="631"/>
    </location>
</feature>
<keyword evidence="9 11" id="KW-0472">Membrane</keyword>
<dbReference type="EMBL" id="JAQJAN010000021">
    <property type="protein sequence ID" value="KAJ5703603.1"/>
    <property type="molecule type" value="Genomic_DNA"/>
</dbReference>
<keyword evidence="7" id="KW-0067">ATP-binding</keyword>
<dbReference type="InterPro" id="IPR043926">
    <property type="entry name" value="ABCG_dom"/>
</dbReference>
<feature type="region of interest" description="Disordered" evidence="10">
    <location>
        <begin position="795"/>
        <end position="821"/>
    </location>
</feature>
<keyword evidence="4" id="KW-1003">Cell membrane</keyword>
<dbReference type="SMART" id="SM00382">
    <property type="entry name" value="AAA"/>
    <property type="match status" value="1"/>
</dbReference>
<dbReference type="InterPro" id="IPR027417">
    <property type="entry name" value="P-loop_NTPase"/>
</dbReference>
<dbReference type="InterPro" id="IPR003439">
    <property type="entry name" value="ABC_transporter-like_ATP-bd"/>
</dbReference>
<evidence type="ECO:0000256" key="3">
    <source>
        <dbReference type="ARBA" id="ARBA00022448"/>
    </source>
</evidence>
<comment type="subcellular location">
    <subcellularLocation>
        <location evidence="1">Cell membrane</location>
        <topology evidence="1">Multi-pass membrane protein</topology>
    </subcellularLocation>
</comment>
<organism evidence="13 14">
    <name type="scientific">Penicillium malachiteum</name>
    <dbReference type="NCBI Taxonomy" id="1324776"/>
    <lineage>
        <taxon>Eukaryota</taxon>
        <taxon>Fungi</taxon>
        <taxon>Dikarya</taxon>
        <taxon>Ascomycota</taxon>
        <taxon>Pezizomycotina</taxon>
        <taxon>Eurotiomycetes</taxon>
        <taxon>Eurotiomycetidae</taxon>
        <taxon>Eurotiales</taxon>
        <taxon>Aspergillaceae</taxon>
        <taxon>Penicillium</taxon>
    </lineage>
</organism>
<keyword evidence="6" id="KW-0547">Nucleotide-binding</keyword>
<dbReference type="CDD" id="cd03232">
    <property type="entry name" value="ABCG_PDR_domain2"/>
    <property type="match status" value="1"/>
</dbReference>
<protein>
    <recommendedName>
        <fullName evidence="12">ABC transporter domain-containing protein</fullName>
    </recommendedName>
</protein>
<dbReference type="PROSITE" id="PS50893">
    <property type="entry name" value="ABC_TRANSPORTER_2"/>
    <property type="match status" value="2"/>
</dbReference>
<comment type="caution">
    <text evidence="13">The sequence shown here is derived from an EMBL/GenBank/DDBJ whole genome shotgun (WGS) entry which is preliminary data.</text>
</comment>
<evidence type="ECO:0000259" key="12">
    <source>
        <dbReference type="PROSITE" id="PS50893"/>
    </source>
</evidence>
<accession>A0AAD6HB21</accession>
<evidence type="ECO:0000256" key="5">
    <source>
        <dbReference type="ARBA" id="ARBA00022692"/>
    </source>
</evidence>
<feature type="compositionally biased region" description="Polar residues" evidence="10">
    <location>
        <begin position="1"/>
        <end position="29"/>
    </location>
</feature>
<evidence type="ECO:0000256" key="6">
    <source>
        <dbReference type="ARBA" id="ARBA00022741"/>
    </source>
</evidence>
<feature type="region of interest" description="Disordered" evidence="10">
    <location>
        <begin position="1"/>
        <end position="87"/>
    </location>
</feature>
<dbReference type="InterPro" id="IPR017871">
    <property type="entry name" value="ABC_transporter-like_CS"/>
</dbReference>
<feature type="transmembrane region" description="Helical" evidence="11">
    <location>
        <begin position="1448"/>
        <end position="1466"/>
    </location>
</feature>
<dbReference type="InterPro" id="IPR034003">
    <property type="entry name" value="ABCG_PDR_2"/>
</dbReference>
<keyword evidence="3" id="KW-0813">Transport</keyword>